<dbReference type="Gene3D" id="3.40.50.2000">
    <property type="entry name" value="Glycogen Phosphorylase B"/>
    <property type="match status" value="2"/>
</dbReference>
<evidence type="ECO:0000313" key="6">
    <source>
        <dbReference type="Proteomes" id="UP000199012"/>
    </source>
</evidence>
<dbReference type="EMBL" id="FOKA01000004">
    <property type="protein sequence ID" value="SFA95721.1"/>
    <property type="molecule type" value="Genomic_DNA"/>
</dbReference>
<evidence type="ECO:0000256" key="1">
    <source>
        <dbReference type="ARBA" id="ARBA00022676"/>
    </source>
</evidence>
<reference evidence="5 6" key="1">
    <citation type="submission" date="2016-10" db="EMBL/GenBank/DDBJ databases">
        <authorList>
            <person name="de Groot N.N."/>
        </authorList>
    </citation>
    <scope>NUCLEOTIDE SEQUENCE [LARGE SCALE GENOMIC DNA]</scope>
    <source>
        <strain evidence="5 6">CGMCC 4.6945</strain>
    </source>
</reference>
<gene>
    <name evidence="5" type="ORF">SAMN05421867_104110</name>
</gene>
<dbReference type="InterPro" id="IPR028098">
    <property type="entry name" value="Glyco_trans_4-like_N"/>
</dbReference>
<feature type="domain" description="Glycosyltransferase subfamily 4-like N-terminal" evidence="4">
    <location>
        <begin position="12"/>
        <end position="166"/>
    </location>
</feature>
<dbReference type="Pfam" id="PF13692">
    <property type="entry name" value="Glyco_trans_1_4"/>
    <property type="match status" value="1"/>
</dbReference>
<evidence type="ECO:0000256" key="3">
    <source>
        <dbReference type="SAM" id="MobiDB-lite"/>
    </source>
</evidence>
<dbReference type="Proteomes" id="UP000199012">
    <property type="component" value="Unassembled WGS sequence"/>
</dbReference>
<dbReference type="STRING" id="988821.SAMN05421867_104110"/>
<keyword evidence="6" id="KW-1185">Reference proteome</keyword>
<protein>
    <submittedName>
        <fullName evidence="5">Glycosyltransferase involved in cell wall bisynthesis</fullName>
    </submittedName>
</protein>
<keyword evidence="2 5" id="KW-0808">Transferase</keyword>
<dbReference type="SUPFAM" id="SSF53756">
    <property type="entry name" value="UDP-Glycosyltransferase/glycogen phosphorylase"/>
    <property type="match status" value="1"/>
</dbReference>
<sequence>MVGTRGVPARYGGFETCVEEVGARLVGLGHEVTVYCRTGEPGAERPETFLGMRLVHLPALRHRALETLSHTALSVLHLLRHRSDVVLLFNAANSPFLPLLRVAGLPVATHVDGLEWKRAKWSGLGRRFYRFAESWAVRWSDALISDSPGIESYYRREFDAPTVQIAYGTPEVDDAAVVRVRELGLEPKRFHVVVARFEPENHVDVIVEGYVRSRAALPLVVVGSAPYGQQYTDRVHRLADDRVRFLGGVWDAELLGALYGGSLSYLHGHSVGGTNPSLLRAMAGGTSVIAWDVDFNRDVVGDAGLYFRDPDGVARALERTEADEPGTAARAADALVRSKDYDWDDVARRYARLAEDLPGRRRLGRRPSGRRRRGPRR</sequence>
<organism evidence="5 6">
    <name type="scientific">Cellulomonas marina</name>
    <dbReference type="NCBI Taxonomy" id="988821"/>
    <lineage>
        <taxon>Bacteria</taxon>
        <taxon>Bacillati</taxon>
        <taxon>Actinomycetota</taxon>
        <taxon>Actinomycetes</taxon>
        <taxon>Micrococcales</taxon>
        <taxon>Cellulomonadaceae</taxon>
        <taxon>Cellulomonas</taxon>
    </lineage>
</organism>
<dbReference type="AlphaFoldDB" id="A0A1I0X470"/>
<accession>A0A1I0X470</accession>
<dbReference type="OrthoDB" id="9792269at2"/>
<proteinExistence type="predicted"/>
<name>A0A1I0X470_9CELL</name>
<evidence type="ECO:0000256" key="2">
    <source>
        <dbReference type="ARBA" id="ARBA00022679"/>
    </source>
</evidence>
<dbReference type="PANTHER" id="PTHR12526">
    <property type="entry name" value="GLYCOSYLTRANSFERASE"/>
    <property type="match status" value="1"/>
</dbReference>
<evidence type="ECO:0000313" key="5">
    <source>
        <dbReference type="EMBL" id="SFA95721.1"/>
    </source>
</evidence>
<dbReference type="GO" id="GO:0016757">
    <property type="term" value="F:glycosyltransferase activity"/>
    <property type="evidence" value="ECO:0007669"/>
    <property type="project" value="UniProtKB-KW"/>
</dbReference>
<feature type="compositionally biased region" description="Basic residues" evidence="3">
    <location>
        <begin position="360"/>
        <end position="377"/>
    </location>
</feature>
<feature type="region of interest" description="Disordered" evidence="3">
    <location>
        <begin position="358"/>
        <end position="377"/>
    </location>
</feature>
<dbReference type="PANTHER" id="PTHR12526:SF636">
    <property type="entry name" value="BLL3647 PROTEIN"/>
    <property type="match status" value="1"/>
</dbReference>
<keyword evidence="1" id="KW-0328">Glycosyltransferase</keyword>
<dbReference type="Pfam" id="PF13579">
    <property type="entry name" value="Glyco_trans_4_4"/>
    <property type="match status" value="1"/>
</dbReference>
<evidence type="ECO:0000259" key="4">
    <source>
        <dbReference type="Pfam" id="PF13579"/>
    </source>
</evidence>